<dbReference type="HOGENOM" id="CLU_149439_0_0_1"/>
<sequence>MPSHTTRPGASSALPLPSLSTTSVSASAPTSTSTATSASAISASSMSAAKSRQYAHCTPAAQLNAHLADMENLMRMTSAQAGDMRFLGGYVGGLFMGAAQGARGGRGGEEWCWEARVS</sequence>
<dbReference type="Proteomes" id="UP000002058">
    <property type="component" value="Unassembled WGS sequence"/>
</dbReference>
<dbReference type="VEuPathDB" id="FungiDB:UREG_05968"/>
<dbReference type="KEGG" id="ure:UREG_05968"/>
<dbReference type="OrthoDB" id="3358869at2759"/>
<reference evidence="3" key="1">
    <citation type="journal article" date="2009" name="Genome Res.">
        <title>Comparative genomic analyses of the human fungal pathogens Coccidioides and their relatives.</title>
        <authorList>
            <person name="Sharpton T.J."/>
            <person name="Stajich J.E."/>
            <person name="Rounsley S.D."/>
            <person name="Gardner M.J."/>
            <person name="Wortman J.R."/>
            <person name="Jordar V.S."/>
            <person name="Maiti R."/>
            <person name="Kodira C.D."/>
            <person name="Neafsey D.E."/>
            <person name="Zeng Q."/>
            <person name="Hung C.-Y."/>
            <person name="McMahan C."/>
            <person name="Muszewska A."/>
            <person name="Grynberg M."/>
            <person name="Mandel M.A."/>
            <person name="Kellner E.M."/>
            <person name="Barker B.M."/>
            <person name="Galgiani J.N."/>
            <person name="Orbach M.J."/>
            <person name="Kirkland T.N."/>
            <person name="Cole G.T."/>
            <person name="Henn M.R."/>
            <person name="Birren B.W."/>
            <person name="Taylor J.W."/>
        </authorList>
    </citation>
    <scope>NUCLEOTIDE SEQUENCE [LARGE SCALE GENOMIC DNA]</scope>
    <source>
        <strain evidence="3">UAMH 1704</strain>
    </source>
</reference>
<keyword evidence="3" id="KW-1185">Reference proteome</keyword>
<dbReference type="InParanoid" id="C4JU29"/>
<organism evidence="2 3">
    <name type="scientific">Uncinocarpus reesii (strain UAMH 1704)</name>
    <dbReference type="NCBI Taxonomy" id="336963"/>
    <lineage>
        <taxon>Eukaryota</taxon>
        <taxon>Fungi</taxon>
        <taxon>Dikarya</taxon>
        <taxon>Ascomycota</taxon>
        <taxon>Pezizomycotina</taxon>
        <taxon>Eurotiomycetes</taxon>
        <taxon>Eurotiomycetidae</taxon>
        <taxon>Onygenales</taxon>
        <taxon>Onygenaceae</taxon>
        <taxon>Uncinocarpus</taxon>
    </lineage>
</organism>
<dbReference type="PANTHER" id="PTHR28289:SF1">
    <property type="entry name" value="DASH COMPLEX SUBUNIT HSK3"/>
    <property type="match status" value="1"/>
</dbReference>
<dbReference type="GO" id="GO:0042729">
    <property type="term" value="C:DASH complex"/>
    <property type="evidence" value="ECO:0007669"/>
    <property type="project" value="TreeGrafter"/>
</dbReference>
<dbReference type="Pfam" id="PF08227">
    <property type="entry name" value="DASH_Hsk3"/>
    <property type="match status" value="1"/>
</dbReference>
<dbReference type="RefSeq" id="XP_002585279.1">
    <property type="nucleotide sequence ID" value="XM_002585233.1"/>
</dbReference>
<evidence type="ECO:0000313" key="2">
    <source>
        <dbReference type="EMBL" id="EEP81126.1"/>
    </source>
</evidence>
<gene>
    <name evidence="2" type="ORF">UREG_05968</name>
</gene>
<accession>C4JU29</accession>
<evidence type="ECO:0000313" key="3">
    <source>
        <dbReference type="Proteomes" id="UP000002058"/>
    </source>
</evidence>
<evidence type="ECO:0000256" key="1">
    <source>
        <dbReference type="SAM" id="MobiDB-lite"/>
    </source>
</evidence>
<protein>
    <submittedName>
        <fullName evidence="2">Uncharacterized protein</fullName>
    </submittedName>
</protein>
<dbReference type="PANTHER" id="PTHR28289">
    <property type="entry name" value="DASH COMPLEX SUBUNIT HSK3"/>
    <property type="match status" value="1"/>
</dbReference>
<dbReference type="InterPro" id="IPR013183">
    <property type="entry name" value="Hsk3-like"/>
</dbReference>
<dbReference type="GeneID" id="8438874"/>
<proteinExistence type="predicted"/>
<dbReference type="eggNOG" id="ENOG502SGDH">
    <property type="taxonomic scope" value="Eukaryota"/>
</dbReference>
<dbReference type="InterPro" id="IPR042332">
    <property type="entry name" value="Hsk3"/>
</dbReference>
<feature type="region of interest" description="Disordered" evidence="1">
    <location>
        <begin position="1"/>
        <end position="42"/>
    </location>
</feature>
<dbReference type="AlphaFoldDB" id="C4JU29"/>
<dbReference type="GO" id="GO:0051010">
    <property type="term" value="F:microtubule plus-end binding"/>
    <property type="evidence" value="ECO:0007669"/>
    <property type="project" value="TreeGrafter"/>
</dbReference>
<dbReference type="EMBL" id="CH476617">
    <property type="protein sequence ID" value="EEP81126.1"/>
    <property type="molecule type" value="Genomic_DNA"/>
</dbReference>
<name>C4JU29_UNCRE</name>
<dbReference type="OMA" id="EWCWEAR"/>
<dbReference type="GO" id="GO:0008608">
    <property type="term" value="P:attachment of spindle microtubules to kinetochore"/>
    <property type="evidence" value="ECO:0007669"/>
    <property type="project" value="InterPro"/>
</dbReference>
<feature type="compositionally biased region" description="Low complexity" evidence="1">
    <location>
        <begin position="10"/>
        <end position="42"/>
    </location>
</feature>